<keyword evidence="2" id="KW-1185">Reference proteome</keyword>
<dbReference type="EMBL" id="AGQV01000001">
    <property type="protein sequence ID" value="EHH68751.1"/>
    <property type="molecule type" value="Genomic_DNA"/>
</dbReference>
<proteinExistence type="predicted"/>
<sequence length="95" mass="10589">MALSGVMITDLVNLHPDRWLVRFWPDTRRIFLQTGCHMSILPANGADGDAWRGSNSVSSTIFLSVLRVAEGCDLPALQNTRYVRKLLDSSSVSRK</sequence>
<reference evidence="1 2" key="1">
    <citation type="submission" date="2011-10" db="EMBL/GenBank/DDBJ databases">
        <title>Genome sequence of Gluconobacter morbifer G707, isolated from Drosophila gut.</title>
        <authorList>
            <person name="Lee W.-J."/>
            <person name="Kim E.-K."/>
        </authorList>
    </citation>
    <scope>NUCLEOTIDE SEQUENCE [LARGE SCALE GENOMIC DNA]</scope>
    <source>
        <strain evidence="1 2">G707</strain>
    </source>
</reference>
<comment type="caution">
    <text evidence="1">The sequence shown here is derived from an EMBL/GenBank/DDBJ whole genome shotgun (WGS) entry which is preliminary data.</text>
</comment>
<name>G6XEZ3_9PROT</name>
<accession>G6XEZ3</accession>
<dbReference type="STRING" id="1088869.GMO_00580"/>
<protein>
    <submittedName>
        <fullName evidence="1">Uncharacterized protein</fullName>
    </submittedName>
</protein>
<dbReference type="PATRIC" id="fig|1088869.3.peg.57"/>
<evidence type="ECO:0000313" key="2">
    <source>
        <dbReference type="Proteomes" id="UP000004949"/>
    </source>
</evidence>
<dbReference type="AlphaFoldDB" id="G6XEZ3"/>
<dbReference type="Proteomes" id="UP000004949">
    <property type="component" value="Unassembled WGS sequence"/>
</dbReference>
<organism evidence="1 2">
    <name type="scientific">Gluconobacter morbifer G707</name>
    <dbReference type="NCBI Taxonomy" id="1088869"/>
    <lineage>
        <taxon>Bacteria</taxon>
        <taxon>Pseudomonadati</taxon>
        <taxon>Pseudomonadota</taxon>
        <taxon>Alphaproteobacteria</taxon>
        <taxon>Acetobacterales</taxon>
        <taxon>Acetobacteraceae</taxon>
        <taxon>Gluconobacter</taxon>
    </lineage>
</organism>
<evidence type="ECO:0000313" key="1">
    <source>
        <dbReference type="EMBL" id="EHH68751.1"/>
    </source>
</evidence>
<gene>
    <name evidence="1" type="ORF">GMO_00580</name>
</gene>